<dbReference type="PROSITE" id="PS50111">
    <property type="entry name" value="CHEMOTAXIS_TRANSDUC_2"/>
    <property type="match status" value="1"/>
</dbReference>
<keyword evidence="2" id="KW-1003">Cell membrane</keyword>
<dbReference type="AlphaFoldDB" id="A0A3S0HZ50"/>
<protein>
    <submittedName>
        <fullName evidence="11">Methyl-accepting chemotaxis protein</fullName>
    </submittedName>
</protein>
<feature type="domain" description="HAMP" evidence="10">
    <location>
        <begin position="215"/>
        <end position="268"/>
    </location>
</feature>
<keyword evidence="6" id="KW-0175">Coiled coil</keyword>
<comment type="subcellular location">
    <subcellularLocation>
        <location evidence="1">Cell inner membrane</location>
        <topology evidence="1">Multi-pass membrane protein</topology>
    </subcellularLocation>
</comment>
<evidence type="ECO:0000256" key="4">
    <source>
        <dbReference type="ARBA" id="ARBA00029447"/>
    </source>
</evidence>
<keyword evidence="2" id="KW-0997">Cell inner membrane</keyword>
<dbReference type="PANTHER" id="PTHR32089">
    <property type="entry name" value="METHYL-ACCEPTING CHEMOTAXIS PROTEIN MCPB"/>
    <property type="match status" value="1"/>
</dbReference>
<dbReference type="SUPFAM" id="SSF58104">
    <property type="entry name" value="Methyl-accepting chemotaxis protein (MCP) signaling domain"/>
    <property type="match status" value="1"/>
</dbReference>
<feature type="domain" description="Methyl-accepting transducer" evidence="8">
    <location>
        <begin position="309"/>
        <end position="545"/>
    </location>
</feature>
<dbReference type="RefSeq" id="WP_126617398.1">
    <property type="nucleotide sequence ID" value="NZ_JBHUCY010000054.1"/>
</dbReference>
<reference evidence="11 12" key="1">
    <citation type="submission" date="2018-12" db="EMBL/GenBank/DDBJ databases">
        <authorList>
            <person name="Yang Y."/>
        </authorList>
    </citation>
    <scope>NUCLEOTIDE SEQUENCE [LARGE SCALE GENOMIC DNA]</scope>
    <source>
        <strain evidence="11 12">L-25-5w-1</strain>
    </source>
</reference>
<accession>A0A3S0HZ50</accession>
<evidence type="ECO:0000256" key="2">
    <source>
        <dbReference type="ARBA" id="ARBA00022519"/>
    </source>
</evidence>
<feature type="transmembrane region" description="Helical" evidence="7">
    <location>
        <begin position="12"/>
        <end position="33"/>
    </location>
</feature>
<dbReference type="Proteomes" id="UP000277007">
    <property type="component" value="Unassembled WGS sequence"/>
</dbReference>
<proteinExistence type="inferred from homology"/>
<feature type="coiled-coil region" evidence="6">
    <location>
        <begin position="263"/>
        <end position="291"/>
    </location>
</feature>
<dbReference type="PROSITE" id="PS50192">
    <property type="entry name" value="T_SNARE"/>
    <property type="match status" value="1"/>
</dbReference>
<dbReference type="InterPro" id="IPR024478">
    <property type="entry name" value="HlyB_4HB_MCP"/>
</dbReference>
<evidence type="ECO:0000256" key="7">
    <source>
        <dbReference type="SAM" id="Phobius"/>
    </source>
</evidence>
<dbReference type="SMART" id="SM00304">
    <property type="entry name" value="HAMP"/>
    <property type="match status" value="1"/>
</dbReference>
<evidence type="ECO:0000313" key="11">
    <source>
        <dbReference type="EMBL" id="RTR18088.1"/>
    </source>
</evidence>
<dbReference type="Gene3D" id="1.10.287.950">
    <property type="entry name" value="Methyl-accepting chemotaxis protein"/>
    <property type="match status" value="1"/>
</dbReference>
<dbReference type="EMBL" id="RXMA01000016">
    <property type="protein sequence ID" value="RTR18088.1"/>
    <property type="molecule type" value="Genomic_DNA"/>
</dbReference>
<evidence type="ECO:0000259" key="9">
    <source>
        <dbReference type="PROSITE" id="PS50192"/>
    </source>
</evidence>
<evidence type="ECO:0000256" key="1">
    <source>
        <dbReference type="ARBA" id="ARBA00004429"/>
    </source>
</evidence>
<feature type="domain" description="T-SNARE coiled-coil homology" evidence="9">
    <location>
        <begin position="473"/>
        <end position="523"/>
    </location>
</feature>
<evidence type="ECO:0000256" key="6">
    <source>
        <dbReference type="SAM" id="Coils"/>
    </source>
</evidence>
<dbReference type="InterPro" id="IPR003660">
    <property type="entry name" value="HAMP_dom"/>
</dbReference>
<dbReference type="Pfam" id="PF12729">
    <property type="entry name" value="4HB_MCP_1"/>
    <property type="match status" value="1"/>
</dbReference>
<dbReference type="Pfam" id="PF00015">
    <property type="entry name" value="MCPsignal"/>
    <property type="match status" value="1"/>
</dbReference>
<evidence type="ECO:0000259" key="8">
    <source>
        <dbReference type="PROSITE" id="PS50111"/>
    </source>
</evidence>
<dbReference type="Pfam" id="PF00672">
    <property type="entry name" value="HAMP"/>
    <property type="match status" value="1"/>
</dbReference>
<evidence type="ECO:0000256" key="3">
    <source>
        <dbReference type="ARBA" id="ARBA00023224"/>
    </source>
</evidence>
<dbReference type="CDD" id="cd06225">
    <property type="entry name" value="HAMP"/>
    <property type="match status" value="1"/>
</dbReference>
<dbReference type="GO" id="GO:0007165">
    <property type="term" value="P:signal transduction"/>
    <property type="evidence" value="ECO:0007669"/>
    <property type="project" value="UniProtKB-KW"/>
</dbReference>
<dbReference type="PANTHER" id="PTHR32089:SF112">
    <property type="entry name" value="LYSOZYME-LIKE PROTEIN-RELATED"/>
    <property type="match status" value="1"/>
</dbReference>
<dbReference type="GO" id="GO:0006935">
    <property type="term" value="P:chemotaxis"/>
    <property type="evidence" value="ECO:0007669"/>
    <property type="project" value="InterPro"/>
</dbReference>
<dbReference type="PRINTS" id="PR00260">
    <property type="entry name" value="CHEMTRNSDUCR"/>
</dbReference>
<dbReference type="InterPro" id="IPR000727">
    <property type="entry name" value="T_SNARE_dom"/>
</dbReference>
<comment type="caution">
    <text evidence="11">The sequence shown here is derived from an EMBL/GenBank/DDBJ whole genome shotgun (WGS) entry which is preliminary data.</text>
</comment>
<dbReference type="GO" id="GO:0004888">
    <property type="term" value="F:transmembrane signaling receptor activity"/>
    <property type="evidence" value="ECO:0007669"/>
    <property type="project" value="InterPro"/>
</dbReference>
<keyword evidence="12" id="KW-1185">Reference proteome</keyword>
<comment type="similarity">
    <text evidence="4">Belongs to the methyl-accepting chemotaxis (MCP) protein family.</text>
</comment>
<evidence type="ECO:0000313" key="12">
    <source>
        <dbReference type="Proteomes" id="UP000277007"/>
    </source>
</evidence>
<dbReference type="SMART" id="SM00283">
    <property type="entry name" value="MA"/>
    <property type="match status" value="1"/>
</dbReference>
<dbReference type="InterPro" id="IPR004090">
    <property type="entry name" value="Chemotax_Me-accpt_rcpt"/>
</dbReference>
<keyword evidence="3 5" id="KW-0807">Transducer</keyword>
<dbReference type="GO" id="GO:0005886">
    <property type="term" value="C:plasma membrane"/>
    <property type="evidence" value="ECO:0007669"/>
    <property type="project" value="UniProtKB-SubCell"/>
</dbReference>
<organism evidence="11 12">
    <name type="scientific">Azospirillum griseum</name>
    <dbReference type="NCBI Taxonomy" id="2496639"/>
    <lineage>
        <taxon>Bacteria</taxon>
        <taxon>Pseudomonadati</taxon>
        <taxon>Pseudomonadota</taxon>
        <taxon>Alphaproteobacteria</taxon>
        <taxon>Rhodospirillales</taxon>
        <taxon>Azospirillaceae</taxon>
        <taxon>Azospirillum</taxon>
    </lineage>
</organism>
<dbReference type="OrthoDB" id="7345856at2"/>
<gene>
    <name evidence="11" type="ORF">EJ903_16445</name>
</gene>
<dbReference type="PROSITE" id="PS50885">
    <property type="entry name" value="HAMP"/>
    <property type="match status" value="1"/>
</dbReference>
<keyword evidence="7" id="KW-0812">Transmembrane</keyword>
<sequence>MIRWFANQRLLVKILTPVSILVAVLAVISATALSRIEDLDKMSTEVIDVIAERRIQMLEVSRHLNTATIAEKNIILTNNPDELRDAAKRYQDEMAAVDAALAVLERTATTQARRETTQRLNSLLPAYRQLASKVIDLASANKDAEAVKLSMTESAAARRAIATYIDERVAINGKEMETISAESDVLLVNTRLAIWTTSAVGLLVGVGLTLLIVIATITRPMSRIVGAMGEVSRGNLDTVIRGADQRDEVGQLARALDVFKTNAQEVRRLEARQAEEKAQAEARRKADLNQLATAFEQAVMGIVNTVAASAIQMEGAATSLSSSASQASGQATAVATASEQSSANVQTVASATEELAASILEIGRQVANQTQISTEAVREAERTKAMMQGLVDTSNQIGAVVDLINNIASQTNLLALNATIEAARAGEAGKGFAVVAGEVKALASQTAKATDEIQTKVKDIQSATVGAQGAIVSVGGIIQRMNEISTTIAAAIEEQNAATNEISGNVNQAARGTELVSSNIVGVMQAATATGAAASQVLGTASGLSRDADRLKSEVNRFIATVRAA</sequence>
<feature type="transmembrane region" description="Helical" evidence="7">
    <location>
        <begin position="192"/>
        <end position="214"/>
    </location>
</feature>
<name>A0A3S0HZ50_9PROT</name>
<evidence type="ECO:0000256" key="5">
    <source>
        <dbReference type="PROSITE-ProRule" id="PRU00284"/>
    </source>
</evidence>
<keyword evidence="7" id="KW-0472">Membrane</keyword>
<evidence type="ECO:0000259" key="10">
    <source>
        <dbReference type="PROSITE" id="PS50885"/>
    </source>
</evidence>
<dbReference type="InterPro" id="IPR004089">
    <property type="entry name" value="MCPsignal_dom"/>
</dbReference>
<dbReference type="Gene3D" id="6.10.340.10">
    <property type="match status" value="1"/>
</dbReference>
<keyword evidence="7" id="KW-1133">Transmembrane helix</keyword>